<dbReference type="InterPro" id="IPR036908">
    <property type="entry name" value="RlpA-like_sf"/>
</dbReference>
<comment type="similarity">
    <text evidence="3 4">Belongs to the RlpA family.</text>
</comment>
<comment type="function">
    <text evidence="3">Lytic transglycosylase with a strong preference for naked glycan strands that lack stem peptides.</text>
</comment>
<evidence type="ECO:0000313" key="7">
    <source>
        <dbReference type="Proteomes" id="UP000033047"/>
    </source>
</evidence>
<keyword evidence="1 3" id="KW-0456">Lyase</keyword>
<gene>
    <name evidence="3" type="primary">rlpA</name>
    <name evidence="6" type="ORF">HMPREF1535_03793</name>
</gene>
<dbReference type="Proteomes" id="UP000033047">
    <property type="component" value="Unassembled WGS sequence"/>
</dbReference>
<dbReference type="GO" id="GO:0000270">
    <property type="term" value="P:peptidoglycan metabolic process"/>
    <property type="evidence" value="ECO:0007669"/>
    <property type="project" value="UniProtKB-UniRule"/>
</dbReference>
<dbReference type="HAMAP" id="MF_02071">
    <property type="entry name" value="RlpA"/>
    <property type="match status" value="1"/>
</dbReference>
<dbReference type="PATRIC" id="fig|927665.4.peg.3898"/>
<dbReference type="Gene3D" id="2.40.40.10">
    <property type="entry name" value="RlpA-like domain"/>
    <property type="match status" value="1"/>
</dbReference>
<evidence type="ECO:0000256" key="1">
    <source>
        <dbReference type="ARBA" id="ARBA00023239"/>
    </source>
</evidence>
<evidence type="ECO:0000313" key="6">
    <source>
        <dbReference type="EMBL" id="KKB48565.1"/>
    </source>
</evidence>
<dbReference type="InterPro" id="IPR012997">
    <property type="entry name" value="RplA"/>
</dbReference>
<evidence type="ECO:0000256" key="2">
    <source>
        <dbReference type="ARBA" id="ARBA00023316"/>
    </source>
</evidence>
<protein>
    <recommendedName>
        <fullName evidence="3">Probable endolytic peptidoglycan transglycosylase RlpA</fullName>
        <ecNumber evidence="3">4.2.2.-</ecNumber>
    </recommendedName>
</protein>
<dbReference type="STRING" id="927665.HMPREF1535_03793"/>
<dbReference type="PANTHER" id="PTHR34183">
    <property type="entry name" value="ENDOLYTIC PEPTIDOGLYCAN TRANSGLYCOSYLASE RLPA"/>
    <property type="match status" value="1"/>
</dbReference>
<comment type="caution">
    <text evidence="6">The sequence shown here is derived from an EMBL/GenBank/DDBJ whole genome shotgun (WGS) entry which is preliminary data.</text>
</comment>
<feature type="domain" description="RlpA-like protein double-psi beta-barrel" evidence="5">
    <location>
        <begin position="27"/>
        <end position="116"/>
    </location>
</feature>
<accession>A0A0F5ITG1</accession>
<dbReference type="EC" id="4.2.2.-" evidence="3"/>
<dbReference type="GO" id="GO:0071555">
    <property type="term" value="P:cell wall organization"/>
    <property type="evidence" value="ECO:0007669"/>
    <property type="project" value="UniProtKB-KW"/>
</dbReference>
<dbReference type="AlphaFoldDB" id="A0A0F5ITG1"/>
<proteinExistence type="inferred from homology"/>
<evidence type="ECO:0000256" key="4">
    <source>
        <dbReference type="RuleBase" id="RU003495"/>
    </source>
</evidence>
<dbReference type="PANTHER" id="PTHR34183:SF1">
    <property type="entry name" value="ENDOLYTIC PEPTIDOGLYCAN TRANSGLYCOSYLASE RLPA"/>
    <property type="match status" value="1"/>
</dbReference>
<name>A0A0F5ITG1_9BACT</name>
<evidence type="ECO:0000256" key="3">
    <source>
        <dbReference type="HAMAP-Rule" id="MF_02071"/>
    </source>
</evidence>
<dbReference type="EMBL" id="AQHV01000021">
    <property type="protein sequence ID" value="KKB48565.1"/>
    <property type="molecule type" value="Genomic_DNA"/>
</dbReference>
<dbReference type="InterPro" id="IPR009009">
    <property type="entry name" value="RlpA-like_DPBB"/>
</dbReference>
<dbReference type="HOGENOM" id="CLU_042923_7_2_10"/>
<keyword evidence="6" id="KW-0449">Lipoprotein</keyword>
<sequence>MHMPFRLFHIVLLLIALQSTGGVWGQEEGLASYYHERFHGRKSSSGRIHDKDEMVAAHRTHPFGTYLRVTNLENMKSVIVCVTDRGPHRKGRIIDVSSGAAKLLGFKKKGLARVRVEEVPGPIDLRWLELIYPKFPPTLTTEDMMPKPPYRMIIND</sequence>
<organism evidence="6 7">
    <name type="scientific">Parabacteroides goldsteinii DSM 19448 = WAL 12034</name>
    <dbReference type="NCBI Taxonomy" id="927665"/>
    <lineage>
        <taxon>Bacteria</taxon>
        <taxon>Pseudomonadati</taxon>
        <taxon>Bacteroidota</taxon>
        <taxon>Bacteroidia</taxon>
        <taxon>Bacteroidales</taxon>
        <taxon>Tannerellaceae</taxon>
        <taxon>Parabacteroides</taxon>
    </lineage>
</organism>
<reference evidence="6 7" key="1">
    <citation type="submission" date="2013-04" db="EMBL/GenBank/DDBJ databases">
        <title>The Genome Sequence of Parabacteroides goldsteinii DSM 19448.</title>
        <authorList>
            <consortium name="The Broad Institute Genomics Platform"/>
            <person name="Earl A."/>
            <person name="Ward D."/>
            <person name="Feldgarden M."/>
            <person name="Gevers D."/>
            <person name="Martens E."/>
            <person name="Sakamoto M."/>
            <person name="Benno Y."/>
            <person name="Song Y."/>
            <person name="Liu C."/>
            <person name="Lee J."/>
            <person name="Bolanos M."/>
            <person name="Vaisanen M.L."/>
            <person name="Finegold S.M."/>
            <person name="Walker B."/>
            <person name="Young S."/>
            <person name="Zeng Q."/>
            <person name="Gargeya S."/>
            <person name="Fitzgerald M."/>
            <person name="Haas B."/>
            <person name="Abouelleil A."/>
            <person name="Allen A.W."/>
            <person name="Alvarado L."/>
            <person name="Arachchi H.M."/>
            <person name="Berlin A.M."/>
            <person name="Chapman S.B."/>
            <person name="Gainer-Dewar J."/>
            <person name="Goldberg J."/>
            <person name="Griggs A."/>
            <person name="Gujja S."/>
            <person name="Hansen M."/>
            <person name="Howarth C."/>
            <person name="Imamovic A."/>
            <person name="Ireland A."/>
            <person name="Larimer J."/>
            <person name="McCowan C."/>
            <person name="Murphy C."/>
            <person name="Pearson M."/>
            <person name="Poon T.W."/>
            <person name="Priest M."/>
            <person name="Roberts A."/>
            <person name="Saif S."/>
            <person name="Shea T."/>
            <person name="Sisk P."/>
            <person name="Sykes S."/>
            <person name="Wortman J."/>
            <person name="Nusbaum C."/>
            <person name="Birren B."/>
        </authorList>
    </citation>
    <scope>NUCLEOTIDE SEQUENCE [LARGE SCALE GENOMIC DNA]</scope>
    <source>
        <strain evidence="6 7">DSM 19448</strain>
    </source>
</reference>
<dbReference type="NCBIfam" id="TIGR00413">
    <property type="entry name" value="rlpA"/>
    <property type="match status" value="1"/>
</dbReference>
<dbReference type="CDD" id="cd22268">
    <property type="entry name" value="DPBB_RlpA-like"/>
    <property type="match status" value="1"/>
</dbReference>
<dbReference type="Pfam" id="PF03330">
    <property type="entry name" value="DPBB_1"/>
    <property type="match status" value="1"/>
</dbReference>
<keyword evidence="2 3" id="KW-0961">Cell wall biogenesis/degradation</keyword>
<dbReference type="InterPro" id="IPR034718">
    <property type="entry name" value="RlpA"/>
</dbReference>
<dbReference type="GO" id="GO:0008932">
    <property type="term" value="F:lytic endotransglycosylase activity"/>
    <property type="evidence" value="ECO:0007669"/>
    <property type="project" value="UniProtKB-UniRule"/>
</dbReference>
<dbReference type="SUPFAM" id="SSF50685">
    <property type="entry name" value="Barwin-like endoglucanases"/>
    <property type="match status" value="1"/>
</dbReference>
<evidence type="ECO:0000259" key="5">
    <source>
        <dbReference type="Pfam" id="PF03330"/>
    </source>
</evidence>